<proteinExistence type="predicted"/>
<feature type="compositionally biased region" description="Basic and acidic residues" evidence="1">
    <location>
        <begin position="1189"/>
        <end position="1201"/>
    </location>
</feature>
<feature type="compositionally biased region" description="Polar residues" evidence="1">
    <location>
        <begin position="532"/>
        <end position="541"/>
    </location>
</feature>
<dbReference type="OrthoDB" id="343523at2759"/>
<feature type="compositionally biased region" description="Basic and acidic residues" evidence="1">
    <location>
        <begin position="402"/>
        <end position="416"/>
    </location>
</feature>
<name>A0A9D5HWX0_9CRYT</name>
<feature type="compositionally biased region" description="Basic and acidic residues" evidence="1">
    <location>
        <begin position="1075"/>
        <end position="1088"/>
    </location>
</feature>
<feature type="region of interest" description="Disordered" evidence="1">
    <location>
        <begin position="845"/>
        <end position="872"/>
    </location>
</feature>
<comment type="caution">
    <text evidence="3">The sequence shown here is derived from an EMBL/GenBank/DDBJ whole genome shotgun (WGS) entry which is preliminary data.</text>
</comment>
<feature type="chain" id="PRO_5039418160" evidence="2">
    <location>
        <begin position="19"/>
        <end position="1221"/>
    </location>
</feature>
<organism evidence="3">
    <name type="scientific">Cryptosporidium canis</name>
    <dbReference type="NCBI Taxonomy" id="195482"/>
    <lineage>
        <taxon>Eukaryota</taxon>
        <taxon>Sar</taxon>
        <taxon>Alveolata</taxon>
        <taxon>Apicomplexa</taxon>
        <taxon>Conoidasida</taxon>
        <taxon>Coccidia</taxon>
        <taxon>Eucoccidiorida</taxon>
        <taxon>Eimeriorina</taxon>
        <taxon>Cryptosporidiidae</taxon>
        <taxon>Cryptosporidium</taxon>
    </lineage>
</organism>
<feature type="compositionally biased region" description="Basic and acidic residues" evidence="1">
    <location>
        <begin position="130"/>
        <end position="140"/>
    </location>
</feature>
<dbReference type="AlphaFoldDB" id="A0A9D5HWX0"/>
<evidence type="ECO:0000256" key="1">
    <source>
        <dbReference type="SAM" id="MobiDB-lite"/>
    </source>
</evidence>
<feature type="compositionally biased region" description="Basic and acidic residues" evidence="1">
    <location>
        <begin position="846"/>
        <end position="858"/>
    </location>
</feature>
<feature type="compositionally biased region" description="Basic and acidic residues" evidence="1">
    <location>
        <begin position="627"/>
        <end position="636"/>
    </location>
</feature>
<accession>A0A9D5HWX0</accession>
<gene>
    <name evidence="3" type="ORF">OJ253_2549</name>
</gene>
<feature type="compositionally biased region" description="Basic and acidic residues" evidence="1">
    <location>
        <begin position="1212"/>
        <end position="1221"/>
    </location>
</feature>
<feature type="region of interest" description="Disordered" evidence="1">
    <location>
        <begin position="1075"/>
        <end position="1098"/>
    </location>
</feature>
<feature type="region of interest" description="Disordered" evidence="1">
    <location>
        <begin position="1126"/>
        <end position="1145"/>
    </location>
</feature>
<feature type="region of interest" description="Disordered" evidence="1">
    <location>
        <begin position="114"/>
        <end position="144"/>
    </location>
</feature>
<sequence length="1221" mass="135870">MSLRILFSLFLLFKLGASSSPERINPESNPFTNDLNELTGKKEVILENTKPAIRLPPPEDVGHKKSPGLTKEDLKLSILCSKGASRNLERCRSDNLLSLDDMSISSASTFNYEFDNPSSGSSGKPSQTLDESKTGNRPENENIGDALEKVFNYIDKNKKFKLEEIERRRKITPTPPKTGTENGSKKTLDPSKINTPFLKGISLAKKEVTSEKESGSAVGVGGQAQVSTAGVGGQAQTSAVGVGRQAQASTASMEGQAQASAVGVGGQAQASTASMEGQAQASAVGVGGQAQASALSSPPVEAGQKPVTLKRHIKEKILPNGKQKTKTPLPDKNAKKEKATKKEGKRHRFGFRDLFITNCIRSPLNRKAHNKEKQETITRPSAQTSPPQTLPPKASPPQTSESKPKDEEKEGEEKQSVKMNAATGSNKRQSSHVKEMIKVPASRRSSGQLSPSSQPQESNKIVRRSVSETPTNAKTGTTETFEESPSSLSNISSLTRASSSLNSMGSDSVFYSDSEYGAQKFSSDMSKDGLLRSQSSDSTSLLPKHPRPEVPIPKPRSKYRDPLEGMNIRSGRNPDDENRVYEKFILGKGLDKVIQKKLIDTYDSGDERVEGSVLEKIKDKITRKLKEAERKKEKSDGVPARMITRKDISKFSGPKKTEDLVEKSIELSSSIEYPEIAGSGSEMSDISGLETNKDSITGSIDREISNELQDIKGNIRDSINKYRDLEIDNSIESEERYPQSFKIQDESNLEPIQNPLEVMTYNDELKELKNAREDYFRNKFLKDLAEETKQEENVLFASQIAQKEALLRELEKISDELENKKSRLISEGYKKTDNRKDAEVQFVASEQEKQDYSEDVSQKDVSVGSDHGDDENELNEYSYLEGSLKLDEDAVIMGAERKEANQGIVILDPENANYDIYYGNLAEQDDGLVPIREINNEEEGLVPIQQTDKLSESEGLAPVGGFKNINELQAFEDQDRSMLPPPEESRLPYEEIYLTKHPELVNTDAVSNVKRENAIRKILKGKEEKGGVLRKREFENFSMSADAVERLKRNPFKTVEEKEKILRILRAKEELEKLRKEEKQKKDQRPSNEESIESSIDASELYPVHFEEKIQTPVLNRISDESLIAGDFEEESEVSETPGKLDPRQMIVGQKVDFSDSTATAASESEGSELAIEIGLGRLNAIRSAERNIQREQQIPDDHFHFPPYVRKRTKNTPDREINQR</sequence>
<feature type="compositionally biased region" description="Basic and acidic residues" evidence="1">
    <location>
        <begin position="644"/>
        <end position="655"/>
    </location>
</feature>
<evidence type="ECO:0000313" key="3">
    <source>
        <dbReference type="EMBL" id="KAJ1606958.1"/>
    </source>
</evidence>
<feature type="region of interest" description="Disordered" evidence="1">
    <location>
        <begin position="165"/>
        <end position="195"/>
    </location>
</feature>
<feature type="region of interest" description="Disordered" evidence="1">
    <location>
        <begin position="676"/>
        <end position="700"/>
    </location>
</feature>
<feature type="compositionally biased region" description="Low complexity" evidence="1">
    <location>
        <begin position="442"/>
        <end position="458"/>
    </location>
</feature>
<feature type="region of interest" description="Disordered" evidence="1">
    <location>
        <begin position="627"/>
        <end position="655"/>
    </location>
</feature>
<feature type="compositionally biased region" description="Polar residues" evidence="1">
    <location>
        <begin position="377"/>
        <end position="387"/>
    </location>
</feature>
<keyword evidence="2" id="KW-0732">Signal</keyword>
<feature type="region of interest" description="Disordered" evidence="1">
    <location>
        <begin position="1189"/>
        <end position="1221"/>
    </location>
</feature>
<evidence type="ECO:0000256" key="2">
    <source>
        <dbReference type="SAM" id="SignalP"/>
    </source>
</evidence>
<reference evidence="3" key="1">
    <citation type="submission" date="2022-10" db="EMBL/GenBank/DDBJ databases">
        <title>Adaptive evolution leads to modifications in subtelomeric GC content in a zoonotic Cryptosporidium species.</title>
        <authorList>
            <person name="Li J."/>
            <person name="Feng Y."/>
            <person name="Xiao L."/>
        </authorList>
    </citation>
    <scope>NUCLEOTIDE SEQUENCE</scope>
    <source>
        <strain evidence="3">33844</strain>
    </source>
</reference>
<dbReference type="Proteomes" id="UP001067231">
    <property type="component" value="Unassembled WGS sequence"/>
</dbReference>
<feature type="compositionally biased region" description="Low complexity" evidence="1">
    <location>
        <begin position="255"/>
        <end position="297"/>
    </location>
</feature>
<feature type="compositionally biased region" description="Basic and acidic residues" evidence="1">
    <location>
        <begin position="332"/>
        <end position="342"/>
    </location>
</feature>
<feature type="signal peptide" evidence="2">
    <location>
        <begin position="1"/>
        <end position="18"/>
    </location>
</feature>
<feature type="region of interest" description="Disordered" evidence="1">
    <location>
        <begin position="521"/>
        <end position="576"/>
    </location>
</feature>
<feature type="region of interest" description="Disordered" evidence="1">
    <location>
        <begin position="209"/>
        <end position="492"/>
    </location>
</feature>
<feature type="compositionally biased region" description="Polar residues" evidence="1">
    <location>
        <begin position="467"/>
        <end position="479"/>
    </location>
</feature>
<feature type="compositionally biased region" description="Polar residues" evidence="1">
    <location>
        <begin position="114"/>
        <end position="129"/>
    </location>
</feature>
<dbReference type="EMBL" id="JAPCXC010000066">
    <property type="protein sequence ID" value="KAJ1606958.1"/>
    <property type="molecule type" value="Genomic_DNA"/>
</dbReference>
<protein>
    <submittedName>
        <fullName evidence="3">Signal peptide containing protein</fullName>
    </submittedName>
</protein>